<feature type="chain" id="PRO_5001870509" evidence="1">
    <location>
        <begin position="23"/>
        <end position="227"/>
    </location>
</feature>
<dbReference type="PATRIC" id="fig|1121015.4.peg.1801"/>
<reference evidence="2 3" key="1">
    <citation type="submission" date="2013-09" db="EMBL/GenBank/DDBJ databases">
        <title>Genome sequencing of Arenimonas oryziterrae.</title>
        <authorList>
            <person name="Chen F."/>
            <person name="Wang G."/>
        </authorList>
    </citation>
    <scope>NUCLEOTIDE SEQUENCE [LARGE SCALE GENOMIC DNA]</scope>
    <source>
        <strain evidence="2 3">YC6267</strain>
    </source>
</reference>
<comment type="caution">
    <text evidence="2">The sequence shown here is derived from an EMBL/GenBank/DDBJ whole genome shotgun (WGS) entry which is preliminary data.</text>
</comment>
<dbReference type="STRING" id="1121015.GCA_000420545_02554"/>
<evidence type="ECO:0000256" key="1">
    <source>
        <dbReference type="SAM" id="SignalP"/>
    </source>
</evidence>
<dbReference type="AlphaFoldDB" id="A0A091ASN5"/>
<accession>A0A091ASN5</accession>
<evidence type="ECO:0000313" key="2">
    <source>
        <dbReference type="EMBL" id="KFN43203.1"/>
    </source>
</evidence>
<dbReference type="EMBL" id="AVCI01000006">
    <property type="protein sequence ID" value="KFN43203.1"/>
    <property type="molecule type" value="Genomic_DNA"/>
</dbReference>
<gene>
    <name evidence="2" type="ORF">N789_11615</name>
</gene>
<evidence type="ECO:0000313" key="3">
    <source>
        <dbReference type="Proteomes" id="UP000029385"/>
    </source>
</evidence>
<name>A0A091ASN5_9GAMM</name>
<keyword evidence="1" id="KW-0732">Signal</keyword>
<organism evidence="2 3">
    <name type="scientific">Arenimonas oryziterrae DSM 21050 = YC6267</name>
    <dbReference type="NCBI Taxonomy" id="1121015"/>
    <lineage>
        <taxon>Bacteria</taxon>
        <taxon>Pseudomonadati</taxon>
        <taxon>Pseudomonadota</taxon>
        <taxon>Gammaproteobacteria</taxon>
        <taxon>Lysobacterales</taxon>
        <taxon>Lysobacteraceae</taxon>
        <taxon>Arenimonas</taxon>
    </lineage>
</organism>
<dbReference type="Proteomes" id="UP000029385">
    <property type="component" value="Unassembled WGS sequence"/>
</dbReference>
<protein>
    <submittedName>
        <fullName evidence="2">Uncharacterized protein</fullName>
    </submittedName>
</protein>
<feature type="signal peptide" evidence="1">
    <location>
        <begin position="1"/>
        <end position="22"/>
    </location>
</feature>
<dbReference type="RefSeq" id="WP_022970160.1">
    <property type="nucleotide sequence ID" value="NZ_ATVD01000005.1"/>
</dbReference>
<dbReference type="OrthoDB" id="6310816at2"/>
<dbReference type="eggNOG" id="ENOG5031FMH">
    <property type="taxonomic scope" value="Bacteria"/>
</dbReference>
<keyword evidence="3" id="KW-1185">Reference proteome</keyword>
<sequence length="227" mass="24814">MSASTKSFFIAFGLLAVTIAIASWANPALSASPAVESHEFKVAYSRNAPESIEMQSIAAFAGASKIEVISLLPWDASAYFARERKLAPPDDASEAVKKAYYSGETERQQRDQEEWCRPGPCIEGNRVLGTVSVDSPERIAKIQEILQAWYETAPNYGLACISQYHHAVAFTSAGKHYQVLLCYHCGQYTILVDGKSSPDNQGAHSIGLSDINAWLEEAGIPYNVPEH</sequence>
<proteinExistence type="predicted"/>